<reference evidence="2 3" key="1">
    <citation type="journal article" date="2021" name="Elife">
        <title>Chloroplast acquisition without the gene transfer in kleptoplastic sea slugs, Plakobranchus ocellatus.</title>
        <authorList>
            <person name="Maeda T."/>
            <person name="Takahashi S."/>
            <person name="Yoshida T."/>
            <person name="Shimamura S."/>
            <person name="Takaki Y."/>
            <person name="Nagai Y."/>
            <person name="Toyoda A."/>
            <person name="Suzuki Y."/>
            <person name="Arimoto A."/>
            <person name="Ishii H."/>
            <person name="Satoh N."/>
            <person name="Nishiyama T."/>
            <person name="Hasebe M."/>
            <person name="Maruyama T."/>
            <person name="Minagawa J."/>
            <person name="Obokata J."/>
            <person name="Shigenobu S."/>
        </authorList>
    </citation>
    <scope>NUCLEOTIDE SEQUENCE [LARGE SCALE GENOMIC DNA]</scope>
</reference>
<dbReference type="PANTHER" id="PTHR33332">
    <property type="entry name" value="REVERSE TRANSCRIPTASE DOMAIN-CONTAINING PROTEIN"/>
    <property type="match status" value="1"/>
</dbReference>
<dbReference type="EMBL" id="BMAT01005920">
    <property type="protein sequence ID" value="GFS02507.1"/>
    <property type="molecule type" value="Genomic_DNA"/>
</dbReference>
<dbReference type="SUPFAM" id="SSF56672">
    <property type="entry name" value="DNA/RNA polymerases"/>
    <property type="match status" value="1"/>
</dbReference>
<dbReference type="InterPro" id="IPR000477">
    <property type="entry name" value="RT_dom"/>
</dbReference>
<evidence type="ECO:0000313" key="2">
    <source>
        <dbReference type="EMBL" id="GFS02507.1"/>
    </source>
</evidence>
<feature type="non-terminal residue" evidence="2">
    <location>
        <position position="166"/>
    </location>
</feature>
<evidence type="ECO:0000313" key="3">
    <source>
        <dbReference type="Proteomes" id="UP000762676"/>
    </source>
</evidence>
<accession>A0AAV4HX54</accession>
<organism evidence="2 3">
    <name type="scientific">Elysia marginata</name>
    <dbReference type="NCBI Taxonomy" id="1093978"/>
    <lineage>
        <taxon>Eukaryota</taxon>
        <taxon>Metazoa</taxon>
        <taxon>Spiralia</taxon>
        <taxon>Lophotrochozoa</taxon>
        <taxon>Mollusca</taxon>
        <taxon>Gastropoda</taxon>
        <taxon>Heterobranchia</taxon>
        <taxon>Euthyneura</taxon>
        <taxon>Panpulmonata</taxon>
        <taxon>Sacoglossa</taxon>
        <taxon>Placobranchoidea</taxon>
        <taxon>Plakobranchidae</taxon>
        <taxon>Elysia</taxon>
    </lineage>
</organism>
<gene>
    <name evidence="2" type="ORF">ElyMa_002866400</name>
</gene>
<dbReference type="AlphaFoldDB" id="A0AAV4HX54"/>
<evidence type="ECO:0000259" key="1">
    <source>
        <dbReference type="PROSITE" id="PS50878"/>
    </source>
</evidence>
<sequence length="166" mass="19161">MFYDFSSALNTIQPHILCDKLISYDIRPSIVLWVLDYLTSRPQFVQLNASINSDVITTYTGAPQGTVLSPFLFSLYTSDCRSSNDDCVFDKYADDTVQIGLITDDDDSVYVEQKDAFINWCKNNYLVLNVEKTKEMIIDFRKITSDPAYVKIDNKEVERVRSFKYL</sequence>
<dbReference type="Proteomes" id="UP000762676">
    <property type="component" value="Unassembled WGS sequence"/>
</dbReference>
<feature type="domain" description="Reverse transcriptase" evidence="1">
    <location>
        <begin position="1"/>
        <end position="166"/>
    </location>
</feature>
<keyword evidence="3" id="KW-1185">Reference proteome</keyword>
<dbReference type="PROSITE" id="PS50878">
    <property type="entry name" value="RT_POL"/>
    <property type="match status" value="1"/>
</dbReference>
<dbReference type="InterPro" id="IPR043502">
    <property type="entry name" value="DNA/RNA_pol_sf"/>
</dbReference>
<comment type="caution">
    <text evidence="2">The sequence shown here is derived from an EMBL/GenBank/DDBJ whole genome shotgun (WGS) entry which is preliminary data.</text>
</comment>
<dbReference type="Pfam" id="PF00078">
    <property type="entry name" value="RVT_1"/>
    <property type="match status" value="1"/>
</dbReference>
<proteinExistence type="predicted"/>
<protein>
    <submittedName>
        <fullName evidence="2">Battrachocottus baikalensis orf1 and orf2 genes</fullName>
    </submittedName>
</protein>
<name>A0AAV4HX54_9GAST</name>